<dbReference type="AlphaFoldDB" id="A0A9D7LND9"/>
<dbReference type="Gene3D" id="2.60.120.380">
    <property type="match status" value="1"/>
</dbReference>
<dbReference type="EMBL" id="JADKBR010000001">
    <property type="protein sequence ID" value="MBK8889499.1"/>
    <property type="molecule type" value="Genomic_DNA"/>
</dbReference>
<feature type="signal peptide" evidence="1">
    <location>
        <begin position="1"/>
        <end position="23"/>
    </location>
</feature>
<organism evidence="2 3">
    <name type="scientific">Candidatus Dechloromonas phosphorivorans</name>
    <dbReference type="NCBI Taxonomy" id="2899244"/>
    <lineage>
        <taxon>Bacteria</taxon>
        <taxon>Pseudomonadati</taxon>
        <taxon>Pseudomonadota</taxon>
        <taxon>Betaproteobacteria</taxon>
        <taxon>Rhodocyclales</taxon>
        <taxon>Azonexaceae</taxon>
        <taxon>Dechloromonas</taxon>
    </lineage>
</organism>
<protein>
    <recommendedName>
        <fullName evidence="4">DNA breaking-rejoining protein</fullName>
    </recommendedName>
</protein>
<reference evidence="2" key="1">
    <citation type="submission" date="2020-10" db="EMBL/GenBank/DDBJ databases">
        <title>Connecting structure to function with the recovery of over 1000 high-quality activated sludge metagenome-assembled genomes encoding full-length rRNA genes using long-read sequencing.</title>
        <authorList>
            <person name="Singleton C.M."/>
            <person name="Petriglieri F."/>
            <person name="Kristensen J.M."/>
            <person name="Kirkegaard R.H."/>
            <person name="Michaelsen T.Y."/>
            <person name="Andersen M.H."/>
            <person name="Karst S.M."/>
            <person name="Dueholm M.S."/>
            <person name="Nielsen P.H."/>
            <person name="Albertsen M."/>
        </authorList>
    </citation>
    <scope>NUCLEOTIDE SEQUENCE</scope>
    <source>
        <strain evidence="2">OdNE_18-Q3-R46-58_BAT3C.305</strain>
    </source>
</reference>
<name>A0A9D7LND9_9RHOO</name>
<evidence type="ECO:0000313" key="3">
    <source>
        <dbReference type="Proteomes" id="UP000808146"/>
    </source>
</evidence>
<keyword evidence="1" id="KW-0732">Signal</keyword>
<accession>A0A9D7LND9</accession>
<proteinExistence type="predicted"/>
<sequence length="242" mass="25846">MKIRPIVAIAAFTLLAAASPACAEAEVRHEQVQFQAGTSGATVKGTVKGRQIVDYRLRATAGQNLDVAIKAGKVSPYFNVLTAGGDSPLFVGSISGDHFFGQLPKDGEYTIRVYLLGNAASSNQSATFTLDIDITSKPVSAARGSTPPARYDASGKIKCSEDKDTLDRQCDFRVVRNVATRSAQIWIAYGPDGRTRVLHIAGKRFTTDDGAGLSAQRADDNWRIGVAGREFYLIPDALLHGG</sequence>
<evidence type="ECO:0000313" key="2">
    <source>
        <dbReference type="EMBL" id="MBK8889499.1"/>
    </source>
</evidence>
<feature type="chain" id="PRO_5039285290" description="DNA breaking-rejoining protein" evidence="1">
    <location>
        <begin position="24"/>
        <end position="242"/>
    </location>
</feature>
<evidence type="ECO:0000256" key="1">
    <source>
        <dbReference type="SAM" id="SignalP"/>
    </source>
</evidence>
<comment type="caution">
    <text evidence="2">The sequence shown here is derived from an EMBL/GenBank/DDBJ whole genome shotgun (WGS) entry which is preliminary data.</text>
</comment>
<dbReference type="Proteomes" id="UP000808146">
    <property type="component" value="Unassembled WGS sequence"/>
</dbReference>
<gene>
    <name evidence="2" type="ORF">IPN75_03415</name>
</gene>
<evidence type="ECO:0008006" key="4">
    <source>
        <dbReference type="Google" id="ProtNLM"/>
    </source>
</evidence>